<comment type="caution">
    <text evidence="1">The sequence shown here is derived from an EMBL/GenBank/DDBJ whole genome shotgun (WGS) entry which is preliminary data.</text>
</comment>
<accession>A0AAQ1UNU4</accession>
<proteinExistence type="predicted"/>
<evidence type="ECO:0000313" key="2">
    <source>
        <dbReference type="Proteomes" id="UP000255283"/>
    </source>
</evidence>
<name>A0AAQ1UNU4_9BACT</name>
<dbReference type="EMBL" id="UGTJ01000002">
    <property type="protein sequence ID" value="SUB96521.1"/>
    <property type="molecule type" value="Genomic_DNA"/>
</dbReference>
<dbReference type="AlphaFoldDB" id="A0AAQ1UNU4"/>
<evidence type="ECO:0000313" key="1">
    <source>
        <dbReference type="EMBL" id="SUB96521.1"/>
    </source>
</evidence>
<protein>
    <submittedName>
        <fullName evidence="1">Uncharacterized protein</fullName>
    </submittedName>
</protein>
<organism evidence="1 2">
    <name type="scientific">Segatella buccae</name>
    <dbReference type="NCBI Taxonomy" id="28126"/>
    <lineage>
        <taxon>Bacteria</taxon>
        <taxon>Pseudomonadati</taxon>
        <taxon>Bacteroidota</taxon>
        <taxon>Bacteroidia</taxon>
        <taxon>Bacteroidales</taxon>
        <taxon>Prevotellaceae</taxon>
        <taxon>Segatella</taxon>
    </lineage>
</organism>
<gene>
    <name evidence="1" type="ORF">NCTC13063_02280</name>
</gene>
<sequence length="161" mass="18168">MMLASSDFFMRIGECEFLLPRPQQASKSLKNAVAIWRKIVGGGRVLSPFFFSNLHFAHLCSIFAMAKGARRCSFFYALKVPTPPKGTFHPTVWDVIRPEWPCIRGPFDLSFGPNELPSVAVRQNRLDLAGNLMGLTGRTRRMGKHGKASMGKLRVRLFRKI</sequence>
<dbReference type="Proteomes" id="UP000255283">
    <property type="component" value="Unassembled WGS sequence"/>
</dbReference>
<reference evidence="1 2" key="1">
    <citation type="submission" date="2018-06" db="EMBL/GenBank/DDBJ databases">
        <authorList>
            <consortium name="Pathogen Informatics"/>
            <person name="Doyle S."/>
        </authorList>
    </citation>
    <scope>NUCLEOTIDE SEQUENCE [LARGE SCALE GENOMIC DNA]</scope>
    <source>
        <strain evidence="1 2">NCTC13063</strain>
    </source>
</reference>